<dbReference type="PANTHER" id="PTHR48081">
    <property type="entry name" value="AB HYDROLASE SUPERFAMILY PROTEIN C4A8.06C"/>
    <property type="match status" value="1"/>
</dbReference>
<organism evidence="3 4">
    <name type="scientific">Ramlibacter pallidus</name>
    <dbReference type="NCBI Taxonomy" id="2780087"/>
    <lineage>
        <taxon>Bacteria</taxon>
        <taxon>Pseudomonadati</taxon>
        <taxon>Pseudomonadota</taxon>
        <taxon>Betaproteobacteria</taxon>
        <taxon>Burkholderiales</taxon>
        <taxon>Comamonadaceae</taxon>
        <taxon>Ramlibacter</taxon>
    </lineage>
</organism>
<keyword evidence="4" id="KW-1185">Reference proteome</keyword>
<evidence type="ECO:0000259" key="2">
    <source>
        <dbReference type="Pfam" id="PF07859"/>
    </source>
</evidence>
<name>A0ABR9S7R3_9BURK</name>
<dbReference type="InterPro" id="IPR050300">
    <property type="entry name" value="GDXG_lipolytic_enzyme"/>
</dbReference>
<dbReference type="InterPro" id="IPR029058">
    <property type="entry name" value="AB_hydrolase_fold"/>
</dbReference>
<protein>
    <submittedName>
        <fullName evidence="3">Alpha/beta hydrolase</fullName>
    </submittedName>
</protein>
<dbReference type="Proteomes" id="UP000806285">
    <property type="component" value="Unassembled WGS sequence"/>
</dbReference>
<dbReference type="EMBL" id="JADDIV010000005">
    <property type="protein sequence ID" value="MBE7369580.1"/>
    <property type="molecule type" value="Genomic_DNA"/>
</dbReference>
<keyword evidence="1 3" id="KW-0378">Hydrolase</keyword>
<gene>
    <name evidence="3" type="ORF">IM787_18600</name>
</gene>
<dbReference type="InterPro" id="IPR013094">
    <property type="entry name" value="AB_hydrolase_3"/>
</dbReference>
<dbReference type="Gene3D" id="3.40.50.1820">
    <property type="entry name" value="alpha/beta hydrolase"/>
    <property type="match status" value="1"/>
</dbReference>
<proteinExistence type="predicted"/>
<dbReference type="PANTHER" id="PTHR48081:SF8">
    <property type="entry name" value="ALPHA_BETA HYDROLASE FOLD-3 DOMAIN-CONTAINING PROTEIN-RELATED"/>
    <property type="match status" value="1"/>
</dbReference>
<dbReference type="GO" id="GO:0016787">
    <property type="term" value="F:hydrolase activity"/>
    <property type="evidence" value="ECO:0007669"/>
    <property type="project" value="UniProtKB-KW"/>
</dbReference>
<evidence type="ECO:0000313" key="4">
    <source>
        <dbReference type="Proteomes" id="UP000806285"/>
    </source>
</evidence>
<accession>A0ABR9S7R3</accession>
<dbReference type="SUPFAM" id="SSF53474">
    <property type="entry name" value="alpha/beta-Hydrolases"/>
    <property type="match status" value="1"/>
</dbReference>
<evidence type="ECO:0000313" key="3">
    <source>
        <dbReference type="EMBL" id="MBE7369580.1"/>
    </source>
</evidence>
<dbReference type="Pfam" id="PF07859">
    <property type="entry name" value="Abhydrolase_3"/>
    <property type="match status" value="1"/>
</dbReference>
<reference evidence="3 4" key="1">
    <citation type="submission" date="2020-10" db="EMBL/GenBank/DDBJ databases">
        <title>Ramlibacter sp. HM2 16S ribosomal RNA gene Genome sequencing and assembly.</title>
        <authorList>
            <person name="Kang M."/>
        </authorList>
    </citation>
    <scope>NUCLEOTIDE SEQUENCE [LARGE SCALE GENOMIC DNA]</scope>
    <source>
        <strain evidence="3 4">HM2</strain>
    </source>
</reference>
<sequence>MPSSASAALAASPLVLPGHAPMPVRLDGRRPRGQTVPLVLHLHGGAFTSGGVDSGECLATLLAEAGAVVVTIGYPLAPANPFPDAVEASYAALEWVNGARARLAGARAPLFLAGEEAGGNIAAGVAMMARDRAGPTLAGLVLVAPMLDPCTATASQREATREQVECKWSAGWRQYLRRPLDAEHPYAVPAHAQRLAGLPPTLVLAGEDDPMRDEAMAFANRLAHAGIPVRTGMVPLTGWPESLEKPLHPCPCAEAVRKQLEGFLTAPTPPPS</sequence>
<comment type="caution">
    <text evidence="3">The sequence shown here is derived from an EMBL/GenBank/DDBJ whole genome shotgun (WGS) entry which is preliminary data.</text>
</comment>
<evidence type="ECO:0000256" key="1">
    <source>
        <dbReference type="ARBA" id="ARBA00022801"/>
    </source>
</evidence>
<feature type="domain" description="Alpha/beta hydrolase fold-3" evidence="2">
    <location>
        <begin position="39"/>
        <end position="231"/>
    </location>
</feature>
<dbReference type="RefSeq" id="WP_193678197.1">
    <property type="nucleotide sequence ID" value="NZ_JADDIV010000005.1"/>
</dbReference>